<name>A0A4U0RUS5_9ACTN</name>
<protein>
    <submittedName>
        <fullName evidence="2">Uncharacterized protein</fullName>
    </submittedName>
</protein>
<reference evidence="2 3" key="1">
    <citation type="submission" date="2019-04" db="EMBL/GenBank/DDBJ databases">
        <title>Streptomyces oryziradicis sp. nov., a novel actinomycete isolated from rhizosphere soil of rice (Oryza sativa L.).</title>
        <authorList>
            <person name="Li C."/>
        </authorList>
    </citation>
    <scope>NUCLEOTIDE SEQUENCE [LARGE SCALE GENOMIC DNA]</scope>
    <source>
        <strain evidence="2 3">NEAU-C40</strain>
    </source>
</reference>
<dbReference type="Proteomes" id="UP000305778">
    <property type="component" value="Unassembled WGS sequence"/>
</dbReference>
<dbReference type="EMBL" id="SUMC01000113">
    <property type="protein sequence ID" value="TJZ99247.1"/>
    <property type="molecule type" value="Genomic_DNA"/>
</dbReference>
<evidence type="ECO:0000256" key="1">
    <source>
        <dbReference type="SAM" id="MobiDB-lite"/>
    </source>
</evidence>
<accession>A0A4U0RUS5</accession>
<comment type="caution">
    <text evidence="2">The sequence shown here is derived from an EMBL/GenBank/DDBJ whole genome shotgun (WGS) entry which is preliminary data.</text>
</comment>
<keyword evidence="3" id="KW-1185">Reference proteome</keyword>
<dbReference type="AlphaFoldDB" id="A0A4U0RUS5"/>
<organism evidence="2 3">
    <name type="scientific">Actinacidiphila oryziradicis</name>
    <dbReference type="NCBI Taxonomy" id="2571141"/>
    <lineage>
        <taxon>Bacteria</taxon>
        <taxon>Bacillati</taxon>
        <taxon>Actinomycetota</taxon>
        <taxon>Actinomycetes</taxon>
        <taxon>Kitasatosporales</taxon>
        <taxon>Streptomycetaceae</taxon>
        <taxon>Actinacidiphila</taxon>
    </lineage>
</organism>
<feature type="region of interest" description="Disordered" evidence="1">
    <location>
        <begin position="76"/>
        <end position="98"/>
    </location>
</feature>
<proteinExistence type="predicted"/>
<evidence type="ECO:0000313" key="2">
    <source>
        <dbReference type="EMBL" id="TJZ99247.1"/>
    </source>
</evidence>
<sequence length="98" mass="10810">MLKILFWGLSGWGLSGWGLSGWGPGGLAAAENQHTSVTGEKPTAQLVHTLAREVMRLNEQRFVFLSPTGLITRSVRRLPRSRESGPGMPGCRRDPRLR</sequence>
<evidence type="ECO:0000313" key="3">
    <source>
        <dbReference type="Proteomes" id="UP000305778"/>
    </source>
</evidence>
<gene>
    <name evidence="2" type="ORF">FCI23_46580</name>
</gene>